<dbReference type="PANTHER" id="PTHR30508">
    <property type="entry name" value="FES CLUSTER ASSEMBLY PROTEIN SUF"/>
    <property type="match status" value="1"/>
</dbReference>
<sequence length="746" mass="84123">MAGDSLIFTHTGVIQMKDIQPGMYVYSLNELSKKLEKQKVKALVNKGVQQVYKLLVAGRELDCTENHPFLTLNYDNKMKKKRGNFSTQWKYLSELTLDDYIAIAKSIPHTGKSYTIPHISFKRIYTGKNQYGTFTHSSNVLDRKNNRHLLIPTNSSESLMWLFGLYLGDGYITLTSKKKKNEVLSFAIPKTQPNIRKRIQRSFKEVFNYSVSEGSEQFRLRIYSQPIITQCKALGFIGNARTKALPLWVFDLPTSEKLACIGGYIDSDGYMRNGNKNSDINITSINKALLKSVKLLIISCGLRVAGIHSFTYTRASKKTIGYRLQITGDLSPLMMHSEKVMKGFQPRKYYQSYNSHHKSPLTSHTSEHMGFAQIKEIKKLEEKTVYDIEVEGHHNFVANGIIVHNSEVVYESVTKELTKQGVIFCDMDTALREHEEIVKEYFGTLIPPHDNKFAALNSSVWSGGSFVYVPKGAKVTLPLQAYFRINAERFGQFERTLIIAEEGSDVHYVEGCTAPIYTTESLHAAVVEIFVKKDAHVRYTTVQNWSTNIYNLVTKRTDCGEKGFMEWIDCNIGSAVTMKYPSVYLRGEGARGEVLSIAFAGRGQTQDAGAKMLHFAPNTSSRIVSKSISKEGGRTSYRGLVQISPGATNSSVYVSCDALILDEESRSDTYPVMKIKENEVEIQHEATVEKLGDEKLFYLMSRGLSRPDAESALVLGFMEPVTKEIPLEYTVELNRLIRLEMEGSVG</sequence>
<dbReference type="InterPro" id="IPR000825">
    <property type="entry name" value="SUF_FeS_clus_asmbl_SufBD_core"/>
</dbReference>
<dbReference type="Gene3D" id="2.170.16.10">
    <property type="entry name" value="Hedgehog/Intein (Hint) domain"/>
    <property type="match status" value="2"/>
</dbReference>
<dbReference type="InterPro" id="IPR006141">
    <property type="entry name" value="Intein_N"/>
</dbReference>
<gene>
    <name evidence="5" type="primary">sufB</name>
    <name evidence="5" type="ORF">COV58_04485</name>
</gene>
<protein>
    <submittedName>
        <fullName evidence="5">Fe-S cluster assembly protein SufB</fullName>
    </submittedName>
</protein>
<dbReference type="PROSITE" id="PS50818">
    <property type="entry name" value="INTEIN_C_TER"/>
    <property type="match status" value="1"/>
</dbReference>
<dbReference type="Pfam" id="PF14528">
    <property type="entry name" value="LAGLIDADG_3"/>
    <property type="match status" value="1"/>
</dbReference>
<evidence type="ECO:0000256" key="3">
    <source>
        <dbReference type="ARBA" id="ARBA00043967"/>
    </source>
</evidence>
<dbReference type="NCBIfam" id="TIGR01445">
    <property type="entry name" value="intein_Nterm"/>
    <property type="match status" value="1"/>
</dbReference>
<accession>A0A2M6IT42</accession>
<dbReference type="PROSITE" id="PS50817">
    <property type="entry name" value="INTEIN_N_TER"/>
    <property type="match status" value="1"/>
</dbReference>
<dbReference type="InterPro" id="IPR004860">
    <property type="entry name" value="LAGLIDADG_dom"/>
</dbReference>
<dbReference type="SUPFAM" id="SSF55608">
    <property type="entry name" value="Homing endonucleases"/>
    <property type="match status" value="1"/>
</dbReference>
<dbReference type="SMART" id="SM00306">
    <property type="entry name" value="HintN"/>
    <property type="match status" value="1"/>
</dbReference>
<dbReference type="PROSITE" id="PS50819">
    <property type="entry name" value="INTEIN_ENDONUCLEASE"/>
    <property type="match status" value="1"/>
</dbReference>
<dbReference type="CDD" id="cd00081">
    <property type="entry name" value="Hint"/>
    <property type="match status" value="2"/>
</dbReference>
<dbReference type="NCBIfam" id="TIGR01980">
    <property type="entry name" value="sufB"/>
    <property type="match status" value="1"/>
</dbReference>
<organism evidence="5 6">
    <name type="scientific">Candidatus Roizmanbacteria bacterium CG11_big_fil_rev_8_21_14_0_20_36_8</name>
    <dbReference type="NCBI Taxonomy" id="1974856"/>
    <lineage>
        <taxon>Bacteria</taxon>
        <taxon>Candidatus Roizmaniibacteriota</taxon>
    </lineage>
</organism>
<dbReference type="SUPFAM" id="SSF101960">
    <property type="entry name" value="Stabilizer of iron transporter SufD"/>
    <property type="match status" value="1"/>
</dbReference>
<dbReference type="InterPro" id="IPR006142">
    <property type="entry name" value="INTEIN"/>
</dbReference>
<name>A0A2M6IT42_9BACT</name>
<dbReference type="InterPro" id="IPR055346">
    <property type="entry name" value="Fe-S_cluster_assembly_SufBD"/>
</dbReference>
<dbReference type="InterPro" id="IPR003587">
    <property type="entry name" value="Hint_dom_N"/>
</dbReference>
<dbReference type="Pfam" id="PF01458">
    <property type="entry name" value="SUFBD_core"/>
    <property type="match status" value="1"/>
</dbReference>
<dbReference type="GO" id="GO:0004519">
    <property type="term" value="F:endonuclease activity"/>
    <property type="evidence" value="ECO:0007669"/>
    <property type="project" value="InterPro"/>
</dbReference>
<dbReference type="InterPro" id="IPR037284">
    <property type="entry name" value="SUF_FeS_clus_asmbl_SufBD_sf"/>
</dbReference>
<evidence type="ECO:0000313" key="5">
    <source>
        <dbReference type="EMBL" id="PIQ73073.1"/>
    </source>
</evidence>
<dbReference type="GO" id="GO:0016226">
    <property type="term" value="P:iron-sulfur cluster assembly"/>
    <property type="evidence" value="ECO:0007669"/>
    <property type="project" value="InterPro"/>
</dbReference>
<reference evidence="5 6" key="1">
    <citation type="submission" date="2017-09" db="EMBL/GenBank/DDBJ databases">
        <title>Depth-based differentiation of microbial function through sediment-hosted aquifers and enrichment of novel symbionts in the deep terrestrial subsurface.</title>
        <authorList>
            <person name="Probst A.J."/>
            <person name="Ladd B."/>
            <person name="Jarett J.K."/>
            <person name="Geller-Mcgrath D.E."/>
            <person name="Sieber C.M."/>
            <person name="Emerson J.B."/>
            <person name="Anantharaman K."/>
            <person name="Thomas B.C."/>
            <person name="Malmstrom R."/>
            <person name="Stieglmeier M."/>
            <person name="Klingl A."/>
            <person name="Woyke T."/>
            <person name="Ryan C.M."/>
            <person name="Banfield J.F."/>
        </authorList>
    </citation>
    <scope>NUCLEOTIDE SEQUENCE [LARGE SCALE GENOMIC DNA]</scope>
    <source>
        <strain evidence="5">CG11_big_fil_rev_8_21_14_0_20_36_8</strain>
    </source>
</reference>
<dbReference type="PANTHER" id="PTHR30508:SF1">
    <property type="entry name" value="UPF0051 PROTEIN ABCI8, CHLOROPLASTIC-RELATED"/>
    <property type="match status" value="1"/>
</dbReference>
<evidence type="ECO:0000256" key="2">
    <source>
        <dbReference type="ARBA" id="ARBA00023000"/>
    </source>
</evidence>
<dbReference type="EMBL" id="PCVM01000107">
    <property type="protein sequence ID" value="PIQ73073.1"/>
    <property type="molecule type" value="Genomic_DNA"/>
</dbReference>
<comment type="caution">
    <text evidence="5">The sequence shown here is derived from an EMBL/GenBank/DDBJ whole genome shotgun (WGS) entry which is preliminary data.</text>
</comment>
<evidence type="ECO:0000259" key="4">
    <source>
        <dbReference type="PROSITE" id="PS50819"/>
    </source>
</evidence>
<proteinExistence type="inferred from homology"/>
<keyword evidence="2" id="KW-0651">Protein splicing</keyword>
<feature type="domain" description="DOD-type homing endonuclease" evidence="4">
    <location>
        <begin position="162"/>
        <end position="302"/>
    </location>
</feature>
<dbReference type="Gene3D" id="3.10.28.10">
    <property type="entry name" value="Homing endonucleases"/>
    <property type="match status" value="1"/>
</dbReference>
<dbReference type="Pfam" id="PF14890">
    <property type="entry name" value="Intein_splicing"/>
    <property type="match status" value="1"/>
</dbReference>
<dbReference type="AlphaFoldDB" id="A0A2M6IT42"/>
<dbReference type="SMART" id="SM00305">
    <property type="entry name" value="HintC"/>
    <property type="match status" value="1"/>
</dbReference>
<evidence type="ECO:0000313" key="6">
    <source>
        <dbReference type="Proteomes" id="UP000231056"/>
    </source>
</evidence>
<dbReference type="InterPro" id="IPR010231">
    <property type="entry name" value="SUF_FeS_clus_asmbl_SufB"/>
</dbReference>
<dbReference type="InterPro" id="IPR004042">
    <property type="entry name" value="Intein_endonuc_central"/>
</dbReference>
<dbReference type="InterPro" id="IPR003586">
    <property type="entry name" value="Hint_dom_C"/>
</dbReference>
<dbReference type="InterPro" id="IPR027434">
    <property type="entry name" value="Homing_endonucl"/>
</dbReference>
<dbReference type="NCBIfam" id="TIGR01443">
    <property type="entry name" value="intein_Cterm"/>
    <property type="match status" value="1"/>
</dbReference>
<dbReference type="PRINTS" id="PR00379">
    <property type="entry name" value="INTEIN"/>
</dbReference>
<dbReference type="Proteomes" id="UP000231056">
    <property type="component" value="Unassembled WGS sequence"/>
</dbReference>
<dbReference type="InterPro" id="IPR030934">
    <property type="entry name" value="Intein_C"/>
</dbReference>
<dbReference type="InterPro" id="IPR036844">
    <property type="entry name" value="Hint_dom_sf"/>
</dbReference>
<comment type="similarity">
    <text evidence="3">Belongs to the iron-sulfur cluster assembly SufBD family.</text>
</comment>
<dbReference type="SUPFAM" id="SSF51294">
    <property type="entry name" value="Hedgehog/intein (Hint) domain"/>
    <property type="match status" value="1"/>
</dbReference>
<evidence type="ECO:0000256" key="1">
    <source>
        <dbReference type="ARBA" id="ARBA00022813"/>
    </source>
</evidence>
<dbReference type="GO" id="GO:0016539">
    <property type="term" value="P:intein-mediated protein splicing"/>
    <property type="evidence" value="ECO:0007669"/>
    <property type="project" value="InterPro"/>
</dbReference>
<keyword evidence="1" id="KW-0068">Autocatalytic cleavage</keyword>